<feature type="compositionally biased region" description="Polar residues" evidence="1">
    <location>
        <begin position="553"/>
        <end position="590"/>
    </location>
</feature>
<proteinExistence type="predicted"/>
<feature type="compositionally biased region" description="Basic and acidic residues" evidence="1">
    <location>
        <begin position="538"/>
        <end position="552"/>
    </location>
</feature>
<dbReference type="InterPro" id="IPR000210">
    <property type="entry name" value="BTB/POZ_dom"/>
</dbReference>
<feature type="compositionally biased region" description="Basic and acidic residues" evidence="1">
    <location>
        <begin position="750"/>
        <end position="763"/>
    </location>
</feature>
<protein>
    <recommendedName>
        <fullName evidence="2">BACK domain-containing protein</fullName>
    </recommendedName>
</protein>
<feature type="region of interest" description="Disordered" evidence="1">
    <location>
        <begin position="533"/>
        <end position="595"/>
    </location>
</feature>
<dbReference type="PANTHER" id="PTHR22667:SF0">
    <property type="entry name" value="AT01380P-RELATED"/>
    <property type="match status" value="1"/>
</dbReference>
<feature type="compositionally biased region" description="Basic residues" evidence="1">
    <location>
        <begin position="716"/>
        <end position="726"/>
    </location>
</feature>
<evidence type="ECO:0000259" key="2">
    <source>
        <dbReference type="SMART" id="SM00875"/>
    </source>
</evidence>
<dbReference type="Pfam" id="PF07707">
    <property type="entry name" value="BACK"/>
    <property type="match status" value="1"/>
</dbReference>
<feature type="region of interest" description="Disordered" evidence="1">
    <location>
        <begin position="716"/>
        <end position="763"/>
    </location>
</feature>
<name>A0A7R9EU40_9NEOP</name>
<evidence type="ECO:0000313" key="3">
    <source>
        <dbReference type="EMBL" id="CAD7440231.1"/>
    </source>
</evidence>
<dbReference type="Gene3D" id="1.25.40.420">
    <property type="match status" value="1"/>
</dbReference>
<evidence type="ECO:0000256" key="1">
    <source>
        <dbReference type="SAM" id="MobiDB-lite"/>
    </source>
</evidence>
<reference evidence="3" key="1">
    <citation type="submission" date="2020-11" db="EMBL/GenBank/DDBJ databases">
        <authorList>
            <person name="Tran Van P."/>
        </authorList>
    </citation>
    <scope>NUCLEOTIDE SEQUENCE</scope>
</reference>
<dbReference type="InterPro" id="IPR011705">
    <property type="entry name" value="BACK"/>
</dbReference>
<dbReference type="InterPro" id="IPR011333">
    <property type="entry name" value="SKP1/BTB/POZ_sf"/>
</dbReference>
<dbReference type="CDD" id="cd18186">
    <property type="entry name" value="BTB_POZ_ZBTB_KLHL-like"/>
    <property type="match status" value="1"/>
</dbReference>
<organism evidence="3">
    <name type="scientific">Timema bartmani</name>
    <dbReference type="NCBI Taxonomy" id="61472"/>
    <lineage>
        <taxon>Eukaryota</taxon>
        <taxon>Metazoa</taxon>
        <taxon>Ecdysozoa</taxon>
        <taxon>Arthropoda</taxon>
        <taxon>Hexapoda</taxon>
        <taxon>Insecta</taxon>
        <taxon>Pterygota</taxon>
        <taxon>Neoptera</taxon>
        <taxon>Polyneoptera</taxon>
        <taxon>Phasmatodea</taxon>
        <taxon>Timematodea</taxon>
        <taxon>Timematoidea</taxon>
        <taxon>Timematidae</taxon>
        <taxon>Timema</taxon>
    </lineage>
</organism>
<dbReference type="PANTHER" id="PTHR22667">
    <property type="entry name" value="AT01380P-RELATED"/>
    <property type="match status" value="1"/>
</dbReference>
<dbReference type="SUPFAM" id="SSF54695">
    <property type="entry name" value="POZ domain"/>
    <property type="match status" value="1"/>
</dbReference>
<feature type="domain" description="BACK" evidence="2">
    <location>
        <begin position="290"/>
        <end position="389"/>
    </location>
</feature>
<sequence>MSTLKVDVNKKVNAKECSPQQRSLMDVTVRQREGLELSDCINCKEKNSSKPKEDNYTAIISSNSSVNEFLDIRHHVYVGGLSQPSVKYQYKIPDFKDVIHKHFNDTLPNAAYPHNFLPSELEESNDDDDSYHERDGTCEIIREKIYLRDCKLCPSRDIDAEEVDLAIKPCIFEMIHRFITNRNKADSSIIVHGTEFRCIKLVLQCYSKFFEERDMGDLIELNVSSVTSSAFGDVYEWMMTLDGDYHKILRRDNIFDVFTAASFLGVSDLEEQCWCLFNCDETFQEDTAYLLLVEAMSKSNSVIVDVMLPRVNKFFLSLVSSKDFINLPVEFVVTILNSQHISVYNEIEVFMAATRWLMYDWERRISSVENVMRCVRFGNIFSCQLLDMRRNPDNPEFIEILSIPEVDKMVDEGLNYAVLMESHGQTPYCEGFKFKKWVKGLGCDEPAPRNYVSGGKRFLFYSEFLQELETYKLSVLKMMRKSIMKSRKERYYTNNKTIPLELPLVYVNNQGPQGCLEPNCIDPLTLCENEAKITSQESESKQETSSEERMDSETSSPHNDVTTTQNTPGTSFNTSSVPTSDAENVPAASQQDDKALDLTTHTATSVVCKSKTSPAPIIRETRAVPVVSRSHPVDKYPTMGVRARRFPNNRSSQIPLKSPPTLLVPHGTSLRRKVSKVAGTEPKSKKGANIPSHLEALHEGKGVVIIPPLARVPRVKHKPNLSHQHRGCCISSESSYSTHTSMSKQLSPPDKQEDVNVSRSQECRNLRRCSSSSPCNQAGKHEQSIL</sequence>
<feature type="compositionally biased region" description="Low complexity" evidence="1">
    <location>
        <begin position="731"/>
        <end position="743"/>
    </location>
</feature>
<gene>
    <name evidence="3" type="ORF">TBIB3V08_LOCUS2757</name>
</gene>
<dbReference type="SMART" id="SM00875">
    <property type="entry name" value="BACK"/>
    <property type="match status" value="1"/>
</dbReference>
<dbReference type="AlphaFoldDB" id="A0A7R9EU40"/>
<accession>A0A7R9EU40</accession>
<dbReference type="Pfam" id="PF00651">
    <property type="entry name" value="BTB"/>
    <property type="match status" value="1"/>
</dbReference>
<dbReference type="EMBL" id="OD564912">
    <property type="protein sequence ID" value="CAD7440231.1"/>
    <property type="molecule type" value="Genomic_DNA"/>
</dbReference>
<dbReference type="Gene3D" id="3.30.710.10">
    <property type="entry name" value="Potassium Channel Kv1.1, Chain A"/>
    <property type="match status" value="1"/>
</dbReference>